<feature type="compositionally biased region" description="Polar residues" evidence="12">
    <location>
        <begin position="284"/>
        <end position="296"/>
    </location>
</feature>
<feature type="compositionally biased region" description="Low complexity" evidence="12">
    <location>
        <begin position="264"/>
        <end position="283"/>
    </location>
</feature>
<evidence type="ECO:0000256" key="12">
    <source>
        <dbReference type="SAM" id="MobiDB-lite"/>
    </source>
</evidence>
<dbReference type="AlphaFoldDB" id="A0A2R6R7E1"/>
<dbReference type="GO" id="GO:0003723">
    <property type="term" value="F:RNA binding"/>
    <property type="evidence" value="ECO:0007669"/>
    <property type="project" value="UniProtKB-KW"/>
</dbReference>
<evidence type="ECO:0000256" key="3">
    <source>
        <dbReference type="ARBA" id="ARBA00022603"/>
    </source>
</evidence>
<keyword evidence="6" id="KW-0694">RNA-binding</keyword>
<evidence type="ECO:0000256" key="11">
    <source>
        <dbReference type="ARBA" id="ARBA00049739"/>
    </source>
</evidence>
<dbReference type="Pfam" id="PF03291">
    <property type="entry name" value="mRNA_G-N7_MeTrfase"/>
    <property type="match status" value="1"/>
</dbReference>
<feature type="region of interest" description="Disordered" evidence="12">
    <location>
        <begin position="196"/>
        <end position="349"/>
    </location>
</feature>
<protein>
    <recommendedName>
        <fullName evidence="11">mRNA cap guanine-N(7) methyltransferase</fullName>
        <ecNumber evidence="2">2.1.1.56</ecNumber>
    </recommendedName>
    <alternativeName>
        <fullName evidence="8">mRNA (guanine-N(7))-methyltransferase</fullName>
    </alternativeName>
    <alternativeName>
        <fullName evidence="9">mRNA cap methyltransferase</fullName>
    </alternativeName>
</protein>
<comment type="catalytic activity">
    <reaction evidence="10">
        <text>a 5'-end (5'-triphosphoguanosine)-ribonucleoside in mRNA + S-adenosyl-L-methionine = a 5'-end (N(7)-methyl 5'-triphosphoguanosine)-ribonucleoside in mRNA + S-adenosyl-L-homocysteine</text>
        <dbReference type="Rhea" id="RHEA:67008"/>
        <dbReference type="Rhea" id="RHEA-COMP:17166"/>
        <dbReference type="Rhea" id="RHEA-COMP:17167"/>
        <dbReference type="ChEBI" id="CHEBI:57856"/>
        <dbReference type="ChEBI" id="CHEBI:59789"/>
        <dbReference type="ChEBI" id="CHEBI:156461"/>
        <dbReference type="ChEBI" id="CHEBI:167617"/>
        <dbReference type="EC" id="2.1.1.56"/>
    </reaction>
</comment>
<evidence type="ECO:0000256" key="7">
    <source>
        <dbReference type="ARBA" id="ARBA00023042"/>
    </source>
</evidence>
<feature type="compositionally biased region" description="Polar residues" evidence="12">
    <location>
        <begin position="70"/>
        <end position="83"/>
    </location>
</feature>
<evidence type="ECO:0000256" key="4">
    <source>
        <dbReference type="ARBA" id="ARBA00022679"/>
    </source>
</evidence>
<dbReference type="InterPro" id="IPR039753">
    <property type="entry name" value="RG7MT1"/>
</dbReference>
<sequence>MPAFDPVRDAVLNSPVTQTKSLPFRLELPANNFPHPSPTSSSSDLSAPSPLTRRATHLSVLLNDEPPQLETPSQSLFTPTTPRAPNALSHLLHPDEPPTPSINEQLAHVTPLRRRSSVVEREGIPREAGSYFPSPLAFPSNAQERRLPPISPRSTPLTQTPSSPSIALPGLTRSPVFRSSTGPLAAAEVSEQLTQVAPLRRRSSGASEGSREREGSFTFFTPPTRSPLAFPGHTPPDELHTRSPVTLFSSMPLPAGQPPSPTDSILSRPSTSGSTSGPRPISPTMTKRSSAKSFSSVDMPPPPIPAPALNSPKSLHPKVHAPTQSPKLPSARMLKSEPSPTPSIFPRSRVPYAPRRITPANSVLIPLSPAELEGYRYAFTIWIFFLKSDREFCSNYAGGVGTQILKRNKRKRDDNEQQDDDDRPSKRTRDVGLIAEHYNARPEVGIVQRKDSPIIGLKNFNNWVKSVLISSFAHPVLAASPNAGPMVNTPARQGMRGPARGAGKVLDLGCGKGGDVIKWVKARIREYVGVDIAAVSIDQARRRHSDLRPPKFSAYFTAADCYIQSLSDVLPPSVLPPLAPEFDVVSMQFCMHYAFESEEKARTMLANVSNWLRPGGRLVGTVPNGSWLLERLDAVPKGAQELTFGNSVYQIRFEERDHRPIYGNRYWFYLKDAVDDVPEYVVHWNNFVNLAAEYGLHPIFVKEFHEVFVENEEHAEYGPLLQHMRVVDTNGESQMDGDQWEAASRFHSPLSK</sequence>
<feature type="compositionally biased region" description="Low complexity" evidence="12">
    <location>
        <begin position="152"/>
        <end position="165"/>
    </location>
</feature>
<feature type="domain" description="MRNA cap 0 methyltransferase" evidence="13">
    <location>
        <begin position="452"/>
        <end position="752"/>
    </location>
</feature>
<dbReference type="CDD" id="cd02440">
    <property type="entry name" value="AdoMet_MTases"/>
    <property type="match status" value="1"/>
</dbReference>
<keyword evidence="4" id="KW-0808">Transferase</keyword>
<evidence type="ECO:0000256" key="2">
    <source>
        <dbReference type="ARBA" id="ARBA00011926"/>
    </source>
</evidence>
<keyword evidence="3" id="KW-0489">Methyltransferase</keyword>
<evidence type="ECO:0000313" key="14">
    <source>
        <dbReference type="EMBL" id="PSS22676.1"/>
    </source>
</evidence>
<evidence type="ECO:0000256" key="1">
    <source>
        <dbReference type="ARBA" id="ARBA00003378"/>
    </source>
</evidence>
<proteinExistence type="predicted"/>
<dbReference type="PROSITE" id="PS51562">
    <property type="entry name" value="RNA_CAP0_MT"/>
    <property type="match status" value="1"/>
</dbReference>
<feature type="region of interest" description="Disordered" evidence="12">
    <location>
        <begin position="407"/>
        <end position="430"/>
    </location>
</feature>
<dbReference type="GO" id="GO:0005634">
    <property type="term" value="C:nucleus"/>
    <property type="evidence" value="ECO:0007669"/>
    <property type="project" value="TreeGrafter"/>
</dbReference>
<accession>A0A2R6R7E1</accession>
<dbReference type="PANTHER" id="PTHR12189">
    <property type="entry name" value="MRNA GUANINE-7- METHYLTRANSFERASE"/>
    <property type="match status" value="1"/>
</dbReference>
<feature type="region of interest" description="Disordered" evidence="12">
    <location>
        <begin position="1"/>
        <end position="88"/>
    </location>
</feature>
<feature type="compositionally biased region" description="Low complexity" evidence="12">
    <location>
        <begin position="38"/>
        <end position="50"/>
    </location>
</feature>
<comment type="caution">
    <text evidence="14">The sequence shown here is derived from an EMBL/GenBank/DDBJ whole genome shotgun (WGS) entry which is preliminary data.</text>
</comment>
<gene>
    <name evidence="14" type="ORF">PHLCEN_2v3042</name>
</gene>
<reference evidence="14 15" key="1">
    <citation type="submission" date="2018-02" db="EMBL/GenBank/DDBJ databases">
        <title>Genome sequence of the basidiomycete white-rot fungus Phlebia centrifuga.</title>
        <authorList>
            <person name="Granchi Z."/>
            <person name="Peng M."/>
            <person name="de Vries R.P."/>
            <person name="Hilden K."/>
            <person name="Makela M.R."/>
            <person name="Grigoriev I."/>
            <person name="Riley R."/>
        </authorList>
    </citation>
    <scope>NUCLEOTIDE SEQUENCE [LARGE SCALE GENOMIC DNA]</scope>
    <source>
        <strain evidence="14 15">FBCC195</strain>
    </source>
</reference>
<organism evidence="14 15">
    <name type="scientific">Hermanssonia centrifuga</name>
    <dbReference type="NCBI Taxonomy" id="98765"/>
    <lineage>
        <taxon>Eukaryota</taxon>
        <taxon>Fungi</taxon>
        <taxon>Dikarya</taxon>
        <taxon>Basidiomycota</taxon>
        <taxon>Agaricomycotina</taxon>
        <taxon>Agaricomycetes</taxon>
        <taxon>Polyporales</taxon>
        <taxon>Meruliaceae</taxon>
        <taxon>Hermanssonia</taxon>
    </lineage>
</organism>
<evidence type="ECO:0000259" key="13">
    <source>
        <dbReference type="PROSITE" id="PS51562"/>
    </source>
</evidence>
<dbReference type="STRING" id="98765.A0A2R6R7E1"/>
<keyword evidence="7" id="KW-0507">mRNA processing</keyword>
<name>A0A2R6R7E1_9APHY</name>
<evidence type="ECO:0000256" key="9">
    <source>
        <dbReference type="ARBA" id="ARBA00033387"/>
    </source>
</evidence>
<keyword evidence="15" id="KW-1185">Reference proteome</keyword>
<keyword evidence="7" id="KW-0506">mRNA capping</keyword>
<dbReference type="EMBL" id="MLYV02000271">
    <property type="protein sequence ID" value="PSS22676.1"/>
    <property type="molecule type" value="Genomic_DNA"/>
</dbReference>
<evidence type="ECO:0000256" key="6">
    <source>
        <dbReference type="ARBA" id="ARBA00022884"/>
    </source>
</evidence>
<dbReference type="OrthoDB" id="10248867at2759"/>
<dbReference type="Proteomes" id="UP000186601">
    <property type="component" value="Unassembled WGS sequence"/>
</dbReference>
<dbReference type="InterPro" id="IPR029063">
    <property type="entry name" value="SAM-dependent_MTases_sf"/>
</dbReference>
<evidence type="ECO:0000313" key="15">
    <source>
        <dbReference type="Proteomes" id="UP000186601"/>
    </source>
</evidence>
<evidence type="ECO:0000256" key="10">
    <source>
        <dbReference type="ARBA" id="ARBA00044712"/>
    </source>
</evidence>
<comment type="function">
    <text evidence="1">Responsible for methylating the 5'-cap structure of mRNAs.</text>
</comment>
<dbReference type="Gene3D" id="3.40.50.150">
    <property type="entry name" value="Vaccinia Virus protein VP39"/>
    <property type="match status" value="1"/>
</dbReference>
<keyword evidence="5" id="KW-0949">S-adenosyl-L-methionine</keyword>
<dbReference type="EC" id="2.1.1.56" evidence="2"/>
<dbReference type="GO" id="GO:0004482">
    <property type="term" value="F:mRNA 5'-cap (guanine-N7-)-methyltransferase activity"/>
    <property type="evidence" value="ECO:0007669"/>
    <property type="project" value="UniProtKB-EC"/>
</dbReference>
<evidence type="ECO:0000256" key="5">
    <source>
        <dbReference type="ARBA" id="ARBA00022691"/>
    </source>
</evidence>
<dbReference type="SUPFAM" id="SSF53335">
    <property type="entry name" value="S-adenosyl-L-methionine-dependent methyltransferases"/>
    <property type="match status" value="1"/>
</dbReference>
<dbReference type="PANTHER" id="PTHR12189:SF2">
    <property type="entry name" value="MRNA CAP GUANINE-N7 METHYLTRANSFERASE"/>
    <property type="match status" value="1"/>
</dbReference>
<evidence type="ECO:0000256" key="8">
    <source>
        <dbReference type="ARBA" id="ARBA00032772"/>
    </source>
</evidence>
<dbReference type="InterPro" id="IPR004971">
    <property type="entry name" value="mRNA_G-N7_MeTrfase_dom"/>
</dbReference>
<feature type="region of interest" description="Disordered" evidence="12">
    <location>
        <begin position="126"/>
        <end position="174"/>
    </location>
</feature>